<sequence>MGPKYFVLSACCLLALALALGSQRQVVFARDVPTHTSTDRGRGVDAVGGLPGATDQSDVFRIPKIPPGCRIPPFAAELPPLQFQRIREEERRPEATSCQLLQKKIYMCYY</sequence>
<organism evidence="2 3">
    <name type="scientific">Sorghum bicolor</name>
    <name type="common">Sorghum</name>
    <name type="synonym">Sorghum vulgare</name>
    <dbReference type="NCBI Taxonomy" id="4558"/>
    <lineage>
        <taxon>Eukaryota</taxon>
        <taxon>Viridiplantae</taxon>
        <taxon>Streptophyta</taxon>
        <taxon>Embryophyta</taxon>
        <taxon>Tracheophyta</taxon>
        <taxon>Spermatophyta</taxon>
        <taxon>Magnoliopsida</taxon>
        <taxon>Liliopsida</taxon>
        <taxon>Poales</taxon>
        <taxon>Poaceae</taxon>
        <taxon>PACMAD clade</taxon>
        <taxon>Panicoideae</taxon>
        <taxon>Andropogonodae</taxon>
        <taxon>Andropogoneae</taxon>
        <taxon>Sorghinae</taxon>
        <taxon>Sorghum</taxon>
    </lineage>
</organism>
<name>A0A921RJS2_SORBI</name>
<reference evidence="2" key="1">
    <citation type="journal article" date="2019" name="BMC Genomics">
        <title>A new reference genome for Sorghum bicolor reveals high levels of sequence similarity between sweet and grain genotypes: implications for the genetics of sugar metabolism.</title>
        <authorList>
            <person name="Cooper E.A."/>
            <person name="Brenton Z.W."/>
            <person name="Flinn B.S."/>
            <person name="Jenkins J."/>
            <person name="Shu S."/>
            <person name="Flowers D."/>
            <person name="Luo F."/>
            <person name="Wang Y."/>
            <person name="Xia P."/>
            <person name="Barry K."/>
            <person name="Daum C."/>
            <person name="Lipzen A."/>
            <person name="Yoshinaga Y."/>
            <person name="Schmutz J."/>
            <person name="Saski C."/>
            <person name="Vermerris W."/>
            <person name="Kresovich S."/>
        </authorList>
    </citation>
    <scope>NUCLEOTIDE SEQUENCE</scope>
</reference>
<keyword evidence="1" id="KW-0732">Signal</keyword>
<dbReference type="EMBL" id="CM027681">
    <property type="protein sequence ID" value="KAG0541472.1"/>
    <property type="molecule type" value="Genomic_DNA"/>
</dbReference>
<dbReference type="AlphaFoldDB" id="A0A921RJS2"/>
<evidence type="ECO:0000313" key="3">
    <source>
        <dbReference type="Proteomes" id="UP000807115"/>
    </source>
</evidence>
<gene>
    <name evidence="2" type="ORF">BDA96_02G019500</name>
</gene>
<feature type="chain" id="PRO_5037195781" evidence="1">
    <location>
        <begin position="30"/>
        <end position="110"/>
    </location>
</feature>
<evidence type="ECO:0000313" key="2">
    <source>
        <dbReference type="EMBL" id="KAG0541472.1"/>
    </source>
</evidence>
<accession>A0A921RJS2</accession>
<comment type="caution">
    <text evidence="2">The sequence shown here is derived from an EMBL/GenBank/DDBJ whole genome shotgun (WGS) entry which is preliminary data.</text>
</comment>
<feature type="signal peptide" evidence="1">
    <location>
        <begin position="1"/>
        <end position="29"/>
    </location>
</feature>
<dbReference type="Proteomes" id="UP000807115">
    <property type="component" value="Chromosome 2"/>
</dbReference>
<protein>
    <submittedName>
        <fullName evidence="2">Uncharacterized protein</fullName>
    </submittedName>
</protein>
<proteinExistence type="predicted"/>
<reference evidence="2" key="2">
    <citation type="submission" date="2020-10" db="EMBL/GenBank/DDBJ databases">
        <authorList>
            <person name="Cooper E.A."/>
            <person name="Brenton Z.W."/>
            <person name="Flinn B.S."/>
            <person name="Jenkins J."/>
            <person name="Shu S."/>
            <person name="Flowers D."/>
            <person name="Luo F."/>
            <person name="Wang Y."/>
            <person name="Xia P."/>
            <person name="Barry K."/>
            <person name="Daum C."/>
            <person name="Lipzen A."/>
            <person name="Yoshinaga Y."/>
            <person name="Schmutz J."/>
            <person name="Saski C."/>
            <person name="Vermerris W."/>
            <person name="Kresovich S."/>
        </authorList>
    </citation>
    <scope>NUCLEOTIDE SEQUENCE</scope>
</reference>
<evidence type="ECO:0000256" key="1">
    <source>
        <dbReference type="SAM" id="SignalP"/>
    </source>
</evidence>